<protein>
    <submittedName>
        <fullName evidence="1">Uncharacterized protein</fullName>
    </submittedName>
</protein>
<keyword evidence="2" id="KW-1185">Reference proteome</keyword>
<dbReference type="AlphaFoldDB" id="A0A1H4AMM4"/>
<evidence type="ECO:0000313" key="1">
    <source>
        <dbReference type="EMBL" id="SEA37048.1"/>
    </source>
</evidence>
<organism evidence="1 2">
    <name type="scientific">Acidovorax soli</name>
    <dbReference type="NCBI Taxonomy" id="592050"/>
    <lineage>
        <taxon>Bacteria</taxon>
        <taxon>Pseudomonadati</taxon>
        <taxon>Pseudomonadota</taxon>
        <taxon>Betaproteobacteria</taxon>
        <taxon>Burkholderiales</taxon>
        <taxon>Comamonadaceae</taxon>
        <taxon>Acidovorax</taxon>
    </lineage>
</organism>
<gene>
    <name evidence="1" type="ORF">SAMN05421875_1112</name>
</gene>
<evidence type="ECO:0000313" key="2">
    <source>
        <dbReference type="Proteomes" id="UP000199002"/>
    </source>
</evidence>
<reference evidence="2" key="1">
    <citation type="submission" date="2016-10" db="EMBL/GenBank/DDBJ databases">
        <authorList>
            <person name="Varghese N."/>
            <person name="Submissions S."/>
        </authorList>
    </citation>
    <scope>NUCLEOTIDE SEQUENCE [LARGE SCALE GENOMIC DNA]</scope>
    <source>
        <strain evidence="2">DSM 25157</strain>
    </source>
</reference>
<dbReference type="Proteomes" id="UP000199002">
    <property type="component" value="Unassembled WGS sequence"/>
</dbReference>
<dbReference type="EMBL" id="FNQJ01000011">
    <property type="protein sequence ID" value="SEA37048.1"/>
    <property type="molecule type" value="Genomic_DNA"/>
</dbReference>
<proteinExistence type="predicted"/>
<name>A0A1H4AMM4_9BURK</name>
<sequence length="106" mass="11910">MVTRAQRMTHLLDEGMENNLRREIYPYGLLSPLDDAMRTPGAIQRRVPLSERIDDANAPDTGPYGPGLQEARAIRKLCKTHPTDMEEANRALPRVLADLEVERTAA</sequence>
<accession>A0A1H4AMM4</accession>